<dbReference type="OrthoDB" id="69711at2759"/>
<comment type="subcellular location">
    <subcellularLocation>
        <location evidence="1">Cytoplasm</location>
        <location evidence="1">Cytoskeleton</location>
    </subcellularLocation>
</comment>
<comment type="caution">
    <text evidence="4">The sequence shown here is derived from an EMBL/GenBank/DDBJ whole genome shotgun (WGS) entry which is preliminary data.</text>
</comment>
<reference evidence="4 5" key="1">
    <citation type="submission" date="2015-04" db="EMBL/GenBank/DDBJ databases">
        <title>Lasius niger genome sequencing.</title>
        <authorList>
            <person name="Konorov E.A."/>
            <person name="Nikitin M.A."/>
            <person name="Kirill M.V."/>
            <person name="Chang P."/>
        </authorList>
    </citation>
    <scope>NUCLEOTIDE SEQUENCE [LARGE SCALE GENOMIC DNA]</scope>
    <source>
        <tissue evidence="4">Whole</tissue>
    </source>
</reference>
<keyword evidence="2" id="KW-0963">Cytoplasm</keyword>
<evidence type="ECO:0000313" key="5">
    <source>
        <dbReference type="Proteomes" id="UP000036403"/>
    </source>
</evidence>
<gene>
    <name evidence="4" type="ORF">RF55_6757</name>
</gene>
<organism evidence="4 5">
    <name type="scientific">Lasius niger</name>
    <name type="common">Black garden ant</name>
    <dbReference type="NCBI Taxonomy" id="67767"/>
    <lineage>
        <taxon>Eukaryota</taxon>
        <taxon>Metazoa</taxon>
        <taxon>Ecdysozoa</taxon>
        <taxon>Arthropoda</taxon>
        <taxon>Hexapoda</taxon>
        <taxon>Insecta</taxon>
        <taxon>Pterygota</taxon>
        <taxon>Neoptera</taxon>
        <taxon>Endopterygota</taxon>
        <taxon>Hymenoptera</taxon>
        <taxon>Apocrita</taxon>
        <taxon>Aculeata</taxon>
        <taxon>Formicoidea</taxon>
        <taxon>Formicidae</taxon>
        <taxon>Formicinae</taxon>
        <taxon>Lasius</taxon>
        <taxon>Lasius</taxon>
    </lineage>
</organism>
<dbReference type="GO" id="GO:0005739">
    <property type="term" value="C:mitochondrion"/>
    <property type="evidence" value="ECO:0007669"/>
    <property type="project" value="TreeGrafter"/>
</dbReference>
<sequence>MLLQRLYRVTNYRILQRILYKNIYSAYKKESGMQAVRKLWVTSPFITMGMWGFIKSKDEAETPITTKEVLLAKVDALFDQGDYKSIYNLLSNYKDSKDVDILWRLCRAIYKMSEMASDVEAPKLIYEGYDLICIALDIQEDHYAVHKWMSIFLNSKGTLEGTKAHIKELYNIKKHLLV</sequence>
<evidence type="ECO:0000313" key="4">
    <source>
        <dbReference type="EMBL" id="KMQ93166.1"/>
    </source>
</evidence>
<dbReference type="AlphaFoldDB" id="A0A0J7KS85"/>
<proteinExistence type="predicted"/>
<dbReference type="PANTHER" id="PTHR16056:SF16">
    <property type="entry name" value="REGULATOR OF MICROTUBULE DYNAMICS PROTEIN 1"/>
    <property type="match status" value="1"/>
</dbReference>
<accession>A0A0J7KS85</accession>
<name>A0A0J7KS85_LASNI</name>
<dbReference type="PaxDb" id="67767-A0A0J7KS85"/>
<evidence type="ECO:0000256" key="1">
    <source>
        <dbReference type="ARBA" id="ARBA00004245"/>
    </source>
</evidence>
<dbReference type="GO" id="GO:0005876">
    <property type="term" value="C:spindle microtubule"/>
    <property type="evidence" value="ECO:0007669"/>
    <property type="project" value="TreeGrafter"/>
</dbReference>
<dbReference type="STRING" id="67767.A0A0J7KS85"/>
<dbReference type="PANTHER" id="PTHR16056">
    <property type="entry name" value="REGULATOR OF MICROTUBULE DYNAMICS PROTEIN"/>
    <property type="match status" value="1"/>
</dbReference>
<keyword evidence="5" id="KW-1185">Reference proteome</keyword>
<evidence type="ECO:0000256" key="2">
    <source>
        <dbReference type="ARBA" id="ARBA00022490"/>
    </source>
</evidence>
<protein>
    <submittedName>
        <fullName evidence="4">Regulator of microtubule dynamics protein 1</fullName>
    </submittedName>
</protein>
<dbReference type="GO" id="GO:0097431">
    <property type="term" value="C:mitotic spindle pole"/>
    <property type="evidence" value="ECO:0007669"/>
    <property type="project" value="TreeGrafter"/>
</dbReference>
<keyword evidence="3" id="KW-0206">Cytoskeleton</keyword>
<dbReference type="GO" id="GO:0008017">
    <property type="term" value="F:microtubule binding"/>
    <property type="evidence" value="ECO:0007669"/>
    <property type="project" value="TreeGrafter"/>
</dbReference>
<dbReference type="EMBL" id="LBMM01003762">
    <property type="protein sequence ID" value="KMQ93166.1"/>
    <property type="molecule type" value="Genomic_DNA"/>
</dbReference>
<evidence type="ECO:0000256" key="3">
    <source>
        <dbReference type="ARBA" id="ARBA00023212"/>
    </source>
</evidence>
<dbReference type="Proteomes" id="UP000036403">
    <property type="component" value="Unassembled WGS sequence"/>
</dbReference>